<dbReference type="InterPro" id="IPR018392">
    <property type="entry name" value="LysM"/>
</dbReference>
<dbReference type="Gene3D" id="3.10.350.10">
    <property type="entry name" value="LysM domain"/>
    <property type="match status" value="2"/>
</dbReference>
<dbReference type="InterPro" id="IPR011583">
    <property type="entry name" value="Chitinase_II/V-like_cat"/>
</dbReference>
<accession>A0A2I0QTQ1</accession>
<dbReference type="EMBL" id="PJNH01000003">
    <property type="protein sequence ID" value="PKR77470.1"/>
    <property type="molecule type" value="Genomic_DNA"/>
</dbReference>
<dbReference type="InterPro" id="IPR017853">
    <property type="entry name" value="GH"/>
</dbReference>
<feature type="domain" description="LysM" evidence="3">
    <location>
        <begin position="2"/>
        <end position="46"/>
    </location>
</feature>
<dbReference type="CDD" id="cd00118">
    <property type="entry name" value="LysM"/>
    <property type="match status" value="2"/>
</dbReference>
<feature type="domain" description="GH18" evidence="4">
    <location>
        <begin position="101"/>
        <end position="427"/>
    </location>
</feature>
<dbReference type="GO" id="GO:0016798">
    <property type="term" value="F:hydrolase activity, acting on glycosyl bonds"/>
    <property type="evidence" value="ECO:0007669"/>
    <property type="project" value="UniProtKB-KW"/>
</dbReference>
<dbReference type="InterPro" id="IPR041704">
    <property type="entry name" value="CFLE_GH18"/>
</dbReference>
<dbReference type="Proteomes" id="UP000243524">
    <property type="component" value="Unassembled WGS sequence"/>
</dbReference>
<dbReference type="SUPFAM" id="SSF51445">
    <property type="entry name" value="(Trans)glycosidases"/>
    <property type="match status" value="1"/>
</dbReference>
<evidence type="ECO:0000313" key="6">
    <source>
        <dbReference type="Proteomes" id="UP000243524"/>
    </source>
</evidence>
<name>A0A2I0QTQ1_9BACI</name>
<dbReference type="SMART" id="SM00636">
    <property type="entry name" value="Glyco_18"/>
    <property type="match status" value="1"/>
</dbReference>
<dbReference type="PANTHER" id="PTHR46066:SF2">
    <property type="entry name" value="CHITINASE DOMAIN-CONTAINING PROTEIN 1"/>
    <property type="match status" value="1"/>
</dbReference>
<dbReference type="Gene3D" id="3.20.20.80">
    <property type="entry name" value="Glycosidases"/>
    <property type="match status" value="1"/>
</dbReference>
<dbReference type="SUPFAM" id="SSF54106">
    <property type="entry name" value="LysM domain"/>
    <property type="match status" value="2"/>
</dbReference>
<dbReference type="CDD" id="cd02874">
    <property type="entry name" value="GH18_CFLE_spore_hydrolase"/>
    <property type="match status" value="1"/>
</dbReference>
<proteinExistence type="predicted"/>
<comment type="caution">
    <text evidence="5">The sequence shown here is derived from an EMBL/GenBank/DDBJ whole genome shotgun (WGS) entry which is preliminary data.</text>
</comment>
<evidence type="ECO:0000313" key="5">
    <source>
        <dbReference type="EMBL" id="PKR77470.1"/>
    </source>
</evidence>
<dbReference type="PROSITE" id="PS51782">
    <property type="entry name" value="LYSM"/>
    <property type="match status" value="2"/>
</dbReference>
<dbReference type="RefSeq" id="WP_101332298.1">
    <property type="nucleotide sequence ID" value="NZ_PJNH01000003.1"/>
</dbReference>
<evidence type="ECO:0000256" key="2">
    <source>
        <dbReference type="ARBA" id="ARBA00023295"/>
    </source>
</evidence>
<feature type="domain" description="LysM" evidence="3">
    <location>
        <begin position="49"/>
        <end position="93"/>
    </location>
</feature>
<organism evidence="5 6">
    <name type="scientific">Halalkalibacillus sediminis</name>
    <dbReference type="NCBI Taxonomy" id="2018042"/>
    <lineage>
        <taxon>Bacteria</taxon>
        <taxon>Bacillati</taxon>
        <taxon>Bacillota</taxon>
        <taxon>Bacilli</taxon>
        <taxon>Bacillales</taxon>
        <taxon>Bacillaceae</taxon>
        <taxon>Halalkalibacillus</taxon>
    </lineage>
</organism>
<gene>
    <name evidence="5" type="ORF">CEY16_12145</name>
</gene>
<dbReference type="Gene3D" id="3.10.50.10">
    <property type="match status" value="1"/>
</dbReference>
<evidence type="ECO:0000259" key="3">
    <source>
        <dbReference type="PROSITE" id="PS51782"/>
    </source>
</evidence>
<dbReference type="AlphaFoldDB" id="A0A2I0QTQ1"/>
<sequence length="427" mass="48530">MVIHVVQRGDSIYSLANRYQTTVDQLVALNGLDQPEDLVIGQALVIPTDYYTVQSGDSFYSISKKFNISYEELAQFNNLDLNTPLQVGQRLQIPTPEPRTITSNAYIEPTSDPVSETLIQSARARAGSLTYLAPFSYRVNRDGTLNPPPLDDFPTIAANNRTALMMVITNLEEDGFSDELGRIIVTDEAVQDKLLDEIIRIAQEIGFQDIHFDFEFLPGENVEDYNQFLRKAKQRLSENDLLISTALAPKNRADQQGQWYEAHDYGAHGEIVDFVVLMTYEWGYSGGPPMAVSPIGPVRDVVNYALTEMPAEKILLGQNLYGYDWTLPYEPGGEFAKAISPNRAIQIARENNQSIEYDEEAQAPYFNYWDEDGNQHEVWFEDARSIQAKFDLIRELNLKGISYWKLGLAFPQNWVLLDNEFDIEKLR</sequence>
<dbReference type="OrthoDB" id="9769314at2"/>
<keyword evidence="2" id="KW-0326">Glycosidase</keyword>
<dbReference type="GO" id="GO:0070492">
    <property type="term" value="F:oligosaccharide binding"/>
    <property type="evidence" value="ECO:0007669"/>
    <property type="project" value="TreeGrafter"/>
</dbReference>
<dbReference type="GO" id="GO:0008061">
    <property type="term" value="F:chitin binding"/>
    <property type="evidence" value="ECO:0007669"/>
    <property type="project" value="InterPro"/>
</dbReference>
<dbReference type="SMART" id="SM00257">
    <property type="entry name" value="LysM"/>
    <property type="match status" value="2"/>
</dbReference>
<dbReference type="InterPro" id="IPR001223">
    <property type="entry name" value="Glyco_hydro18_cat"/>
</dbReference>
<dbReference type="PANTHER" id="PTHR46066">
    <property type="entry name" value="CHITINASE DOMAIN-CONTAINING PROTEIN 1 FAMILY MEMBER"/>
    <property type="match status" value="1"/>
</dbReference>
<keyword evidence="1" id="KW-0378">Hydrolase</keyword>
<dbReference type="GO" id="GO:0012505">
    <property type="term" value="C:endomembrane system"/>
    <property type="evidence" value="ECO:0007669"/>
    <property type="project" value="TreeGrafter"/>
</dbReference>
<evidence type="ECO:0000256" key="1">
    <source>
        <dbReference type="ARBA" id="ARBA00022801"/>
    </source>
</evidence>
<keyword evidence="6" id="KW-1185">Reference proteome</keyword>
<protein>
    <submittedName>
        <fullName evidence="5">Spore gernimation protein</fullName>
    </submittedName>
</protein>
<dbReference type="InterPro" id="IPR029070">
    <property type="entry name" value="Chitinase_insertion_sf"/>
</dbReference>
<dbReference type="Pfam" id="PF01476">
    <property type="entry name" value="LysM"/>
    <property type="match status" value="2"/>
</dbReference>
<evidence type="ECO:0000259" key="4">
    <source>
        <dbReference type="PROSITE" id="PS51910"/>
    </source>
</evidence>
<dbReference type="GO" id="GO:0005975">
    <property type="term" value="P:carbohydrate metabolic process"/>
    <property type="evidence" value="ECO:0007669"/>
    <property type="project" value="InterPro"/>
</dbReference>
<dbReference type="Pfam" id="PF00704">
    <property type="entry name" value="Glyco_hydro_18"/>
    <property type="match status" value="1"/>
</dbReference>
<reference evidence="5 6" key="1">
    <citation type="submission" date="2017-06" db="EMBL/GenBank/DDBJ databases">
        <title>the draft geome sequence of Illustriluteabacillus marina B3227.</title>
        <authorList>
            <person name="He R.-H."/>
            <person name="Du Z.-J."/>
        </authorList>
    </citation>
    <scope>NUCLEOTIDE SEQUENCE [LARGE SCALE GENOMIC DNA]</scope>
    <source>
        <strain evidence="5 6">B3227</strain>
    </source>
</reference>
<dbReference type="PROSITE" id="PS51910">
    <property type="entry name" value="GH18_2"/>
    <property type="match status" value="1"/>
</dbReference>
<dbReference type="InterPro" id="IPR036779">
    <property type="entry name" value="LysM_dom_sf"/>
</dbReference>